<proteinExistence type="predicted"/>
<evidence type="ECO:0000313" key="2">
    <source>
        <dbReference type="EMBL" id="KAK3783371.1"/>
    </source>
</evidence>
<dbReference type="Proteomes" id="UP001283361">
    <property type="component" value="Unassembled WGS sequence"/>
</dbReference>
<evidence type="ECO:0000313" key="3">
    <source>
        <dbReference type="Proteomes" id="UP001283361"/>
    </source>
</evidence>
<organism evidence="2 3">
    <name type="scientific">Elysia crispata</name>
    <name type="common">lettuce slug</name>
    <dbReference type="NCBI Taxonomy" id="231223"/>
    <lineage>
        <taxon>Eukaryota</taxon>
        <taxon>Metazoa</taxon>
        <taxon>Spiralia</taxon>
        <taxon>Lophotrochozoa</taxon>
        <taxon>Mollusca</taxon>
        <taxon>Gastropoda</taxon>
        <taxon>Heterobranchia</taxon>
        <taxon>Euthyneura</taxon>
        <taxon>Panpulmonata</taxon>
        <taxon>Sacoglossa</taxon>
        <taxon>Placobranchoidea</taxon>
        <taxon>Plakobranchidae</taxon>
        <taxon>Elysia</taxon>
    </lineage>
</organism>
<feature type="compositionally biased region" description="Pro residues" evidence="1">
    <location>
        <begin position="1"/>
        <end position="15"/>
    </location>
</feature>
<dbReference type="AlphaFoldDB" id="A0AAE1AAC2"/>
<feature type="region of interest" description="Disordered" evidence="1">
    <location>
        <begin position="1"/>
        <end position="48"/>
    </location>
</feature>
<reference evidence="2" key="1">
    <citation type="journal article" date="2023" name="G3 (Bethesda)">
        <title>A reference genome for the long-term kleptoplast-retaining sea slug Elysia crispata morphotype clarki.</title>
        <authorList>
            <person name="Eastman K.E."/>
            <person name="Pendleton A.L."/>
            <person name="Shaikh M.A."/>
            <person name="Suttiyut T."/>
            <person name="Ogas R."/>
            <person name="Tomko P."/>
            <person name="Gavelis G."/>
            <person name="Widhalm J.R."/>
            <person name="Wisecaver J.H."/>
        </authorList>
    </citation>
    <scope>NUCLEOTIDE SEQUENCE</scope>
    <source>
        <strain evidence="2">ECLA1</strain>
    </source>
</reference>
<protein>
    <submittedName>
        <fullName evidence="2">Uncharacterized protein</fullName>
    </submittedName>
</protein>
<evidence type="ECO:0000256" key="1">
    <source>
        <dbReference type="SAM" id="MobiDB-lite"/>
    </source>
</evidence>
<comment type="caution">
    <text evidence="2">The sequence shown here is derived from an EMBL/GenBank/DDBJ whole genome shotgun (WGS) entry which is preliminary data.</text>
</comment>
<keyword evidence="3" id="KW-1185">Reference proteome</keyword>
<gene>
    <name evidence="2" type="ORF">RRG08_047077</name>
</gene>
<feature type="region of interest" description="Disordered" evidence="1">
    <location>
        <begin position="110"/>
        <end position="131"/>
    </location>
</feature>
<accession>A0AAE1AAC2</accession>
<name>A0AAE1AAC2_9GAST</name>
<dbReference type="EMBL" id="JAWDGP010002415">
    <property type="protein sequence ID" value="KAK3783371.1"/>
    <property type="molecule type" value="Genomic_DNA"/>
</dbReference>
<sequence length="131" mass="14687">MHTISPPLPSPPPLLPSTETVSPHPGDVQSSAGNKTDDEDIRARAKDAYQPNIFSNQKIKPMTKISETQRCISNPTFLKAGNKTDDEDIRAQAKDAYQTQHFSKQEIKPMTKISEHKPKMHIKPNISQSRK</sequence>